<dbReference type="EMBL" id="CP009211">
    <property type="protein sequence ID" value="AIJ34273.1"/>
    <property type="molecule type" value="Genomic_DNA"/>
</dbReference>
<name>A0A076NLN0_9CORY</name>
<protein>
    <recommendedName>
        <fullName evidence="5">DUF4265 domain-containing protein</fullName>
    </recommendedName>
</protein>
<sequence>MQYPTTILTRVAMPGVENEQLAAHNLGGNHFVVASVPFVDVSLAVGDIVECVRVGGNWHVDRVLVRGGASTMRILPEEQQPHEIAETLLAFGCRVEIGPGGMLAASIGPDCPMEGIREWLDGLEADGVIQQAPGYMA</sequence>
<gene>
    <name evidence="1" type="ORF">CIMIT_10585</name>
    <name evidence="2" type="ORF">SAMEA4535761_02173</name>
</gene>
<dbReference type="Proteomes" id="UP000215374">
    <property type="component" value="Chromosome 1"/>
</dbReference>
<evidence type="ECO:0008006" key="5">
    <source>
        <dbReference type="Google" id="ProtNLM"/>
    </source>
</evidence>
<keyword evidence="3" id="KW-1185">Reference proteome</keyword>
<dbReference type="InterPro" id="IPR025361">
    <property type="entry name" value="DUF4265"/>
</dbReference>
<proteinExistence type="predicted"/>
<dbReference type="Proteomes" id="UP000028780">
    <property type="component" value="Chromosome"/>
</dbReference>
<reference evidence="1 3" key="1">
    <citation type="submission" date="2014-08" db="EMBL/GenBank/DDBJ databases">
        <title>Complete genome sequence of Corynebacterium imitans DSM 44264, isolated from a five-month-old boy with suspected pharyngeal diphtheria.</title>
        <authorList>
            <person name="Mollmann S."/>
            <person name="Albersmeier A."/>
            <person name="Ruckert C."/>
            <person name="Tauch A."/>
        </authorList>
    </citation>
    <scope>NUCLEOTIDE SEQUENCE [LARGE SCALE GENOMIC DNA]</scope>
    <source>
        <strain evidence="1 3">DSM 44264</strain>
    </source>
</reference>
<dbReference type="Pfam" id="PF14085">
    <property type="entry name" value="DUF4265"/>
    <property type="match status" value="1"/>
</dbReference>
<reference evidence="2 4" key="2">
    <citation type="submission" date="2017-06" db="EMBL/GenBank/DDBJ databases">
        <authorList>
            <consortium name="Pathogen Informatics"/>
        </authorList>
    </citation>
    <scope>NUCLEOTIDE SEQUENCE [LARGE SCALE GENOMIC DNA]</scope>
    <source>
        <strain evidence="2 4">NCTC13015</strain>
    </source>
</reference>
<dbReference type="EMBL" id="LT906467">
    <property type="protein sequence ID" value="SNV84001.1"/>
    <property type="molecule type" value="Genomic_DNA"/>
</dbReference>
<evidence type="ECO:0000313" key="1">
    <source>
        <dbReference type="EMBL" id="AIJ34273.1"/>
    </source>
</evidence>
<dbReference type="eggNOG" id="ENOG5031J19">
    <property type="taxonomic scope" value="Bacteria"/>
</dbReference>
<organism evidence="1 3">
    <name type="scientific">Corynebacterium imitans</name>
    <dbReference type="NCBI Taxonomy" id="156978"/>
    <lineage>
        <taxon>Bacteria</taxon>
        <taxon>Bacillati</taxon>
        <taxon>Actinomycetota</taxon>
        <taxon>Actinomycetes</taxon>
        <taxon>Mycobacteriales</taxon>
        <taxon>Corynebacteriaceae</taxon>
        <taxon>Corynebacterium</taxon>
    </lineage>
</organism>
<dbReference type="STRING" id="156978.CIMIT_10585"/>
<evidence type="ECO:0000313" key="3">
    <source>
        <dbReference type="Proteomes" id="UP000028780"/>
    </source>
</evidence>
<dbReference type="HOGENOM" id="CLU_1924056_0_0_11"/>
<evidence type="ECO:0000313" key="2">
    <source>
        <dbReference type="EMBL" id="SNV84001.1"/>
    </source>
</evidence>
<dbReference type="KEGG" id="cii:CIMIT_10585"/>
<accession>A0A076NLN0</accession>
<evidence type="ECO:0000313" key="4">
    <source>
        <dbReference type="Proteomes" id="UP000215374"/>
    </source>
</evidence>
<dbReference type="RefSeq" id="WP_038592622.1">
    <property type="nucleotide sequence ID" value="NZ_CP009211.1"/>
</dbReference>
<dbReference type="AlphaFoldDB" id="A0A076NLN0"/>
<dbReference type="OrthoDB" id="4406783at2"/>